<dbReference type="InterPro" id="IPR036390">
    <property type="entry name" value="WH_DNA-bd_sf"/>
</dbReference>
<evidence type="ECO:0000313" key="6">
    <source>
        <dbReference type="EMBL" id="ENV18998.1"/>
    </source>
</evidence>
<protein>
    <recommendedName>
        <fullName evidence="5">HTH lysR-type domain-containing protein</fullName>
    </recommendedName>
</protein>
<dbReference type="Gene3D" id="1.10.10.10">
    <property type="entry name" value="Winged helix-like DNA-binding domain superfamily/Winged helix DNA-binding domain"/>
    <property type="match status" value="1"/>
</dbReference>
<dbReference type="PANTHER" id="PTHR30537">
    <property type="entry name" value="HTH-TYPE TRANSCRIPTIONAL REGULATOR"/>
    <property type="match status" value="1"/>
</dbReference>
<evidence type="ECO:0000313" key="7">
    <source>
        <dbReference type="Proteomes" id="UP000013148"/>
    </source>
</evidence>
<dbReference type="RefSeq" id="WP_004816619.1">
    <property type="nucleotide sequence ID" value="NZ_KB849454.1"/>
</dbReference>
<keyword evidence="3" id="KW-0238">DNA-binding</keyword>
<proteinExistence type="inferred from homology"/>
<dbReference type="GO" id="GO:0006351">
    <property type="term" value="P:DNA-templated transcription"/>
    <property type="evidence" value="ECO:0007669"/>
    <property type="project" value="TreeGrafter"/>
</dbReference>
<keyword evidence="7" id="KW-1185">Reference proteome</keyword>
<dbReference type="Pfam" id="PF00126">
    <property type="entry name" value="HTH_1"/>
    <property type="match status" value="1"/>
</dbReference>
<dbReference type="PROSITE" id="PS50931">
    <property type="entry name" value="HTH_LYSR"/>
    <property type="match status" value="1"/>
</dbReference>
<accession>N8YHA0</accession>
<sequence>MDKIERLKIFCLVAEKHSFAQVAKALDLPRSTITYAIQGLEKEYQVLLFNRTTRKVNLTNDGVQFLKEVQQLIFQAEGLNKFKLKNRQYKGQVKIGLPLRIATQYLLPYLHEFYAKYPNIKVSIYSHDHYSDLIEQRLDCVLRVGNVMNENLIVRPIANVDLYTVAAPEYLNTLENALETAPLNQHIMIGYQMKNMDSDFGSLVFKDSQIKLPYQLSVEDTESYLHAGLQGLGIIQIPAFDAIPFIETKRLTRIFEQEACLKIPINFLFLERKYRPVYFQFFIDWLENLLKQKLANHTELLSFKS</sequence>
<dbReference type="GO" id="GO:0003700">
    <property type="term" value="F:DNA-binding transcription factor activity"/>
    <property type="evidence" value="ECO:0007669"/>
    <property type="project" value="InterPro"/>
</dbReference>
<dbReference type="Pfam" id="PF03466">
    <property type="entry name" value="LysR_substrate"/>
    <property type="match status" value="1"/>
</dbReference>
<reference evidence="6 7" key="1">
    <citation type="submission" date="2013-02" db="EMBL/GenBank/DDBJ databases">
        <title>The Genome Sequence of Acinetobacter guillouiae NIPH 991.</title>
        <authorList>
            <consortium name="The Broad Institute Genome Sequencing Platform"/>
            <consortium name="The Broad Institute Genome Sequencing Center for Infectious Disease"/>
            <person name="Cerqueira G."/>
            <person name="Feldgarden M."/>
            <person name="Courvalin P."/>
            <person name="Perichon B."/>
            <person name="Grillot-Courvalin C."/>
            <person name="Clermont D."/>
            <person name="Rocha E."/>
            <person name="Yoon E.-J."/>
            <person name="Nemec A."/>
            <person name="Walker B."/>
            <person name="Young S.K."/>
            <person name="Zeng Q."/>
            <person name="Gargeya S."/>
            <person name="Fitzgerald M."/>
            <person name="Haas B."/>
            <person name="Abouelleil A."/>
            <person name="Alvarado L."/>
            <person name="Arachchi H.M."/>
            <person name="Berlin A.M."/>
            <person name="Chapman S.B."/>
            <person name="Dewar J."/>
            <person name="Goldberg J."/>
            <person name="Griggs A."/>
            <person name="Gujja S."/>
            <person name="Hansen M."/>
            <person name="Howarth C."/>
            <person name="Imamovic A."/>
            <person name="Larimer J."/>
            <person name="McCowan C."/>
            <person name="Murphy C."/>
            <person name="Neiman D."/>
            <person name="Pearson M."/>
            <person name="Priest M."/>
            <person name="Roberts A."/>
            <person name="Saif S."/>
            <person name="Shea T."/>
            <person name="Sisk P."/>
            <person name="Sykes S."/>
            <person name="Wortman J."/>
            <person name="Nusbaum C."/>
            <person name="Birren B."/>
        </authorList>
    </citation>
    <scope>NUCLEOTIDE SEQUENCE [LARGE SCALE GENOMIC DNA]</scope>
    <source>
        <strain evidence="6 7">NIPH 991</strain>
    </source>
</reference>
<dbReference type="HOGENOM" id="CLU_039613_16_3_6"/>
<evidence type="ECO:0000259" key="5">
    <source>
        <dbReference type="PROSITE" id="PS50931"/>
    </source>
</evidence>
<dbReference type="PANTHER" id="PTHR30537:SF72">
    <property type="entry name" value="LYSR FAMILY TRANSCRIPTIONAL REGULATOR"/>
    <property type="match status" value="1"/>
</dbReference>
<comment type="caution">
    <text evidence="6">The sequence shown here is derived from an EMBL/GenBank/DDBJ whole genome shotgun (WGS) entry which is preliminary data.</text>
</comment>
<dbReference type="Gene3D" id="3.40.190.290">
    <property type="match status" value="1"/>
</dbReference>
<dbReference type="eggNOG" id="COG0583">
    <property type="taxonomic scope" value="Bacteria"/>
</dbReference>
<organism evidence="6 7">
    <name type="scientific">Acinetobacter guillouiae NIPH 991</name>
    <dbReference type="NCBI Taxonomy" id="1217656"/>
    <lineage>
        <taxon>Bacteria</taxon>
        <taxon>Pseudomonadati</taxon>
        <taxon>Pseudomonadota</taxon>
        <taxon>Gammaproteobacteria</taxon>
        <taxon>Moraxellales</taxon>
        <taxon>Moraxellaceae</taxon>
        <taxon>Acinetobacter</taxon>
    </lineage>
</organism>
<dbReference type="AlphaFoldDB" id="N8YHA0"/>
<evidence type="ECO:0000256" key="2">
    <source>
        <dbReference type="ARBA" id="ARBA00023015"/>
    </source>
</evidence>
<keyword evidence="4" id="KW-0804">Transcription</keyword>
<dbReference type="SUPFAM" id="SSF53850">
    <property type="entry name" value="Periplasmic binding protein-like II"/>
    <property type="match status" value="1"/>
</dbReference>
<gene>
    <name evidence="6" type="ORF">F964_00091</name>
</gene>
<comment type="similarity">
    <text evidence="1">Belongs to the LysR transcriptional regulatory family.</text>
</comment>
<evidence type="ECO:0000256" key="4">
    <source>
        <dbReference type="ARBA" id="ARBA00023163"/>
    </source>
</evidence>
<dbReference type="Proteomes" id="UP000013148">
    <property type="component" value="Unassembled WGS sequence"/>
</dbReference>
<dbReference type="EMBL" id="APPJ01000001">
    <property type="protein sequence ID" value="ENV18998.1"/>
    <property type="molecule type" value="Genomic_DNA"/>
</dbReference>
<evidence type="ECO:0000256" key="3">
    <source>
        <dbReference type="ARBA" id="ARBA00023125"/>
    </source>
</evidence>
<name>N8YHA0_ACIGI</name>
<dbReference type="GO" id="GO:0043565">
    <property type="term" value="F:sequence-specific DNA binding"/>
    <property type="evidence" value="ECO:0007669"/>
    <property type="project" value="TreeGrafter"/>
</dbReference>
<dbReference type="PATRIC" id="fig|1217656.3.peg.88"/>
<feature type="domain" description="HTH lysR-type" evidence="5">
    <location>
        <begin position="1"/>
        <end position="59"/>
    </location>
</feature>
<keyword evidence="2" id="KW-0805">Transcription regulation</keyword>
<dbReference type="InterPro" id="IPR000847">
    <property type="entry name" value="LysR_HTH_N"/>
</dbReference>
<dbReference type="InterPro" id="IPR036388">
    <property type="entry name" value="WH-like_DNA-bd_sf"/>
</dbReference>
<evidence type="ECO:0000256" key="1">
    <source>
        <dbReference type="ARBA" id="ARBA00009437"/>
    </source>
</evidence>
<dbReference type="InterPro" id="IPR058163">
    <property type="entry name" value="LysR-type_TF_proteobact-type"/>
</dbReference>
<dbReference type="InterPro" id="IPR005119">
    <property type="entry name" value="LysR_subst-bd"/>
</dbReference>
<dbReference type="SUPFAM" id="SSF46785">
    <property type="entry name" value="Winged helix' DNA-binding domain"/>
    <property type="match status" value="1"/>
</dbReference>